<dbReference type="GO" id="GO:0004674">
    <property type="term" value="F:protein serine/threonine kinase activity"/>
    <property type="evidence" value="ECO:0007669"/>
    <property type="project" value="UniProtKB-KW"/>
</dbReference>
<dbReference type="OMA" id="GYTCKVG"/>
<reference evidence="17" key="1">
    <citation type="submission" date="2021-01" db="UniProtKB">
        <authorList>
            <consortium name="EnsemblMetazoa"/>
        </authorList>
    </citation>
    <scope>IDENTIFICATION</scope>
</reference>
<dbReference type="GO" id="GO:0005634">
    <property type="term" value="C:nucleus"/>
    <property type="evidence" value="ECO:0007669"/>
    <property type="project" value="UniProtKB-SubCell"/>
</dbReference>
<keyword evidence="11" id="KW-0131">Cell cycle</keyword>
<dbReference type="Gene3D" id="1.10.510.10">
    <property type="entry name" value="Transferase(Phosphotransferase) domain 1"/>
    <property type="match status" value="1"/>
</dbReference>
<evidence type="ECO:0000256" key="10">
    <source>
        <dbReference type="ARBA" id="ARBA00023242"/>
    </source>
</evidence>
<dbReference type="Gene3D" id="3.30.310.80">
    <property type="entry name" value="Kinase associated domain 1, KA1"/>
    <property type="match status" value="1"/>
</dbReference>
<evidence type="ECO:0000256" key="12">
    <source>
        <dbReference type="ARBA" id="ARBA00047899"/>
    </source>
</evidence>
<keyword evidence="18" id="KW-1185">Reference proteome</keyword>
<dbReference type="CDD" id="cd14069">
    <property type="entry name" value="STKc_Chk1"/>
    <property type="match status" value="1"/>
</dbReference>
<dbReference type="Pfam" id="PF00069">
    <property type="entry name" value="Pkinase"/>
    <property type="match status" value="1"/>
</dbReference>
<dbReference type="InParanoid" id="A0A7M7KKW3"/>
<dbReference type="PROSITE" id="PS00107">
    <property type="entry name" value="PROTEIN_KINASE_ATP"/>
    <property type="match status" value="1"/>
</dbReference>
<evidence type="ECO:0000256" key="7">
    <source>
        <dbReference type="ARBA" id="ARBA00022763"/>
    </source>
</evidence>
<keyword evidence="4 15" id="KW-0723">Serine/threonine-protein kinase</keyword>
<keyword evidence="5" id="KW-0808">Transferase</keyword>
<evidence type="ECO:0000313" key="18">
    <source>
        <dbReference type="Proteomes" id="UP000594260"/>
    </source>
</evidence>
<dbReference type="AlphaFoldDB" id="A0A7M7KKW3"/>
<dbReference type="RefSeq" id="XP_022668309.1">
    <property type="nucleotide sequence ID" value="XM_022812574.1"/>
</dbReference>
<dbReference type="PROSITE" id="PS50011">
    <property type="entry name" value="PROTEIN_KINASE_DOM"/>
    <property type="match status" value="1"/>
</dbReference>
<dbReference type="InterPro" id="IPR034670">
    <property type="entry name" value="Chk1_catalytic_dom"/>
</dbReference>
<feature type="domain" description="Protein kinase" evidence="16">
    <location>
        <begin position="10"/>
        <end position="265"/>
    </location>
</feature>
<keyword evidence="9 14" id="KW-0067">ATP-binding</keyword>
<dbReference type="GO" id="GO:0005524">
    <property type="term" value="F:ATP binding"/>
    <property type="evidence" value="ECO:0007669"/>
    <property type="project" value="UniProtKB-UniRule"/>
</dbReference>
<evidence type="ECO:0000256" key="4">
    <source>
        <dbReference type="ARBA" id="ARBA00022527"/>
    </source>
</evidence>
<proteinExistence type="inferred from homology"/>
<dbReference type="InterPro" id="IPR017441">
    <property type="entry name" value="Protein_kinase_ATP_BS"/>
</dbReference>
<keyword evidence="8" id="KW-0418">Kinase</keyword>
<evidence type="ECO:0000256" key="9">
    <source>
        <dbReference type="ARBA" id="ARBA00022840"/>
    </source>
</evidence>
<evidence type="ECO:0000256" key="1">
    <source>
        <dbReference type="ARBA" id="ARBA00004123"/>
    </source>
</evidence>
<dbReference type="CTD" id="2922"/>
<sequence length="475" mass="54567">MDCTEFVEGWDITQVLGEGAYGEVKLLVNRKTSEAVAVKVVDLRGKITAYQEIRKEIAIHRLLNHEHILKFFGSRKDDKFHYIFLEYAAGGELFDRIEPDVGMEHALAQKYFHQLISGVEYLHSRGIAHRDLKPENLLLDEQDNLKISDFGFATIFRHMGQERMLDKKCGTLPYIAPEVLVKKYNAQPADIWSCGVILVTLLAGELPWDKPSTQCNEFAEWRENKDHRPLWRKIDTLALSLLRRILSPRIDRRFTIPQIKLHQWFLKNFKSGSSRTVQSFEDASSSRKRSCIEIGRNSSEHVVDQFCVSQPEFVRHTSSETDAVPQKPSPHVSCLSQPACLDDILLNSQLTSGATQATQNPIQRLVKRMTRFFVNTNAEDTATKLREILGKLAYNFKQNGYEFTVTLQDKRRQRLVFKASLLEMNDSLLIDFRLSRGCGIEFKRYFLDLKQRLKDIIVQGPVSWPLAIAGLNNIV</sequence>
<dbReference type="OrthoDB" id="539158at2759"/>
<keyword evidence="7" id="KW-0227">DNA damage</keyword>
<accession>A0A7M7KKW3</accession>
<comment type="catalytic activity">
    <reaction evidence="12">
        <text>L-threonyl-[protein] + ATP = O-phospho-L-threonyl-[protein] + ADP + H(+)</text>
        <dbReference type="Rhea" id="RHEA:46608"/>
        <dbReference type="Rhea" id="RHEA-COMP:11060"/>
        <dbReference type="Rhea" id="RHEA-COMP:11605"/>
        <dbReference type="ChEBI" id="CHEBI:15378"/>
        <dbReference type="ChEBI" id="CHEBI:30013"/>
        <dbReference type="ChEBI" id="CHEBI:30616"/>
        <dbReference type="ChEBI" id="CHEBI:61977"/>
        <dbReference type="ChEBI" id="CHEBI:456216"/>
        <dbReference type="EC" id="2.7.11.1"/>
    </reaction>
</comment>
<keyword evidence="6 14" id="KW-0547">Nucleotide-binding</keyword>
<evidence type="ECO:0000256" key="11">
    <source>
        <dbReference type="ARBA" id="ARBA00023306"/>
    </source>
</evidence>
<dbReference type="EnsemblMetazoa" id="XM_022812743">
    <property type="protein sequence ID" value="XP_022668478"/>
    <property type="gene ID" value="LOC111253280"/>
</dbReference>
<dbReference type="EnsemblMetazoa" id="XM_022812659">
    <property type="protein sequence ID" value="XP_022668394"/>
    <property type="gene ID" value="LOC111253280"/>
</dbReference>
<dbReference type="InterPro" id="IPR011009">
    <property type="entry name" value="Kinase-like_dom_sf"/>
</dbReference>
<evidence type="ECO:0000256" key="14">
    <source>
        <dbReference type="PROSITE-ProRule" id="PRU10141"/>
    </source>
</evidence>
<evidence type="ECO:0000313" key="17">
    <source>
        <dbReference type="EnsemblMetazoa" id="XP_022668478"/>
    </source>
</evidence>
<dbReference type="RefSeq" id="XP_022668478.1">
    <property type="nucleotide sequence ID" value="XM_022812743.1"/>
</dbReference>
<dbReference type="SMART" id="SM00220">
    <property type="entry name" value="S_TKc"/>
    <property type="match status" value="1"/>
</dbReference>
<dbReference type="SUPFAM" id="SSF56112">
    <property type="entry name" value="Protein kinase-like (PK-like)"/>
    <property type="match status" value="1"/>
</dbReference>
<dbReference type="FunCoup" id="A0A7M7KKW3">
    <property type="interactions" value="1367"/>
</dbReference>
<comment type="catalytic activity">
    <reaction evidence="13">
        <text>L-seryl-[protein] + ATP = O-phospho-L-seryl-[protein] + ADP + H(+)</text>
        <dbReference type="Rhea" id="RHEA:17989"/>
        <dbReference type="Rhea" id="RHEA-COMP:9863"/>
        <dbReference type="Rhea" id="RHEA-COMP:11604"/>
        <dbReference type="ChEBI" id="CHEBI:15378"/>
        <dbReference type="ChEBI" id="CHEBI:29999"/>
        <dbReference type="ChEBI" id="CHEBI:30616"/>
        <dbReference type="ChEBI" id="CHEBI:83421"/>
        <dbReference type="ChEBI" id="CHEBI:456216"/>
        <dbReference type="EC" id="2.7.11.1"/>
    </reaction>
</comment>
<comment type="subcellular location">
    <subcellularLocation>
        <location evidence="1">Nucleus</location>
    </subcellularLocation>
</comment>
<dbReference type="PROSITE" id="PS00108">
    <property type="entry name" value="PROTEIN_KINASE_ST"/>
    <property type="match status" value="1"/>
</dbReference>
<dbReference type="GO" id="GO:0005737">
    <property type="term" value="C:cytoplasm"/>
    <property type="evidence" value="ECO:0007669"/>
    <property type="project" value="TreeGrafter"/>
</dbReference>
<evidence type="ECO:0000256" key="15">
    <source>
        <dbReference type="RuleBase" id="RU000304"/>
    </source>
</evidence>
<dbReference type="InterPro" id="IPR008271">
    <property type="entry name" value="Ser/Thr_kinase_AS"/>
</dbReference>
<dbReference type="Proteomes" id="UP000594260">
    <property type="component" value="Unplaced"/>
</dbReference>
<dbReference type="EnsemblMetazoa" id="XM_022812574">
    <property type="protein sequence ID" value="XP_022668309"/>
    <property type="gene ID" value="LOC111253280"/>
</dbReference>
<dbReference type="PANTHER" id="PTHR43895:SF32">
    <property type="entry name" value="SERINE_THREONINE-PROTEIN KINASE CHK1"/>
    <property type="match status" value="1"/>
</dbReference>
<organism evidence="17 18">
    <name type="scientific">Varroa destructor</name>
    <name type="common">Honeybee mite</name>
    <dbReference type="NCBI Taxonomy" id="109461"/>
    <lineage>
        <taxon>Eukaryota</taxon>
        <taxon>Metazoa</taxon>
        <taxon>Ecdysozoa</taxon>
        <taxon>Arthropoda</taxon>
        <taxon>Chelicerata</taxon>
        <taxon>Arachnida</taxon>
        <taxon>Acari</taxon>
        <taxon>Parasitiformes</taxon>
        <taxon>Mesostigmata</taxon>
        <taxon>Gamasina</taxon>
        <taxon>Dermanyssoidea</taxon>
        <taxon>Varroidae</taxon>
        <taxon>Varroa</taxon>
    </lineage>
</organism>
<keyword evidence="10" id="KW-0539">Nucleus</keyword>
<feature type="binding site" evidence="14">
    <location>
        <position position="39"/>
    </location>
    <ligand>
        <name>ATP</name>
        <dbReference type="ChEBI" id="CHEBI:30616"/>
    </ligand>
</feature>
<evidence type="ECO:0000256" key="5">
    <source>
        <dbReference type="ARBA" id="ARBA00022679"/>
    </source>
</evidence>
<dbReference type="FunFam" id="3.30.200.20:FF:000229">
    <property type="entry name" value="Serine/threonine-protein kinase Chk1"/>
    <property type="match status" value="1"/>
</dbReference>
<comment type="similarity">
    <text evidence="2">Belongs to the protein kinase superfamily. CAMK Ser/Thr protein kinase family. NIM1 subfamily.</text>
</comment>
<dbReference type="Gene3D" id="3.30.200.20">
    <property type="entry name" value="Phosphorylase Kinase, domain 1"/>
    <property type="match status" value="1"/>
</dbReference>
<evidence type="ECO:0000256" key="3">
    <source>
        <dbReference type="ARBA" id="ARBA00012513"/>
    </source>
</evidence>
<dbReference type="GO" id="GO:0035861">
    <property type="term" value="C:site of double-strand break"/>
    <property type="evidence" value="ECO:0007669"/>
    <property type="project" value="TreeGrafter"/>
</dbReference>
<dbReference type="KEGG" id="vde:111253280"/>
<evidence type="ECO:0000259" key="16">
    <source>
        <dbReference type="PROSITE" id="PS50011"/>
    </source>
</evidence>
<dbReference type="PANTHER" id="PTHR43895">
    <property type="entry name" value="CALCIUM/CALMODULIN-DEPENDENT PROTEIN KINASE KINASE-RELATED"/>
    <property type="match status" value="1"/>
</dbReference>
<dbReference type="FunFam" id="1.10.510.10:FF:000301">
    <property type="entry name" value="Serine/threonine-protein kinase Chk1"/>
    <property type="match status" value="1"/>
</dbReference>
<dbReference type="InterPro" id="IPR000719">
    <property type="entry name" value="Prot_kinase_dom"/>
</dbReference>
<name>A0A7M7KKW3_VARDE</name>
<evidence type="ECO:0000256" key="8">
    <source>
        <dbReference type="ARBA" id="ARBA00022777"/>
    </source>
</evidence>
<dbReference type="EC" id="2.7.11.1" evidence="3"/>
<dbReference type="RefSeq" id="XP_022668228.1">
    <property type="nucleotide sequence ID" value="XM_022812493.1"/>
</dbReference>
<dbReference type="GeneID" id="111253280"/>
<protein>
    <recommendedName>
        <fullName evidence="3">non-specific serine/threonine protein kinase</fullName>
        <ecNumber evidence="3">2.7.11.1</ecNumber>
    </recommendedName>
</protein>
<dbReference type="EnsemblMetazoa" id="XM_022812493">
    <property type="protein sequence ID" value="XP_022668228"/>
    <property type="gene ID" value="LOC111253280"/>
</dbReference>
<evidence type="ECO:0000256" key="2">
    <source>
        <dbReference type="ARBA" id="ARBA00010791"/>
    </source>
</evidence>
<dbReference type="GO" id="GO:0033314">
    <property type="term" value="P:mitotic DNA replication checkpoint signaling"/>
    <property type="evidence" value="ECO:0007669"/>
    <property type="project" value="UniProtKB-ARBA"/>
</dbReference>
<evidence type="ECO:0000256" key="6">
    <source>
        <dbReference type="ARBA" id="ARBA00022741"/>
    </source>
</evidence>
<evidence type="ECO:0000256" key="13">
    <source>
        <dbReference type="ARBA" id="ARBA00048679"/>
    </source>
</evidence>
<dbReference type="RefSeq" id="XP_022668394.1">
    <property type="nucleotide sequence ID" value="XM_022812659.1"/>
</dbReference>
<dbReference type="GO" id="GO:0007095">
    <property type="term" value="P:mitotic G2 DNA damage checkpoint signaling"/>
    <property type="evidence" value="ECO:0007669"/>
    <property type="project" value="TreeGrafter"/>
</dbReference>